<dbReference type="AlphaFoldDB" id="A0AAD7IB59"/>
<name>A0AAD7IB59_9AGAR</name>
<proteinExistence type="predicted"/>
<keyword evidence="1" id="KW-0732">Signal</keyword>
<evidence type="ECO:0000313" key="2">
    <source>
        <dbReference type="EMBL" id="KAJ7739163.1"/>
    </source>
</evidence>
<dbReference type="Proteomes" id="UP001215598">
    <property type="component" value="Unassembled WGS sequence"/>
</dbReference>
<accession>A0AAD7IB59</accession>
<evidence type="ECO:0000256" key="1">
    <source>
        <dbReference type="SAM" id="SignalP"/>
    </source>
</evidence>
<dbReference type="EMBL" id="JARKIB010000108">
    <property type="protein sequence ID" value="KAJ7739163.1"/>
    <property type="molecule type" value="Genomic_DNA"/>
</dbReference>
<organism evidence="2 3">
    <name type="scientific">Mycena metata</name>
    <dbReference type="NCBI Taxonomy" id="1033252"/>
    <lineage>
        <taxon>Eukaryota</taxon>
        <taxon>Fungi</taxon>
        <taxon>Dikarya</taxon>
        <taxon>Basidiomycota</taxon>
        <taxon>Agaricomycotina</taxon>
        <taxon>Agaricomycetes</taxon>
        <taxon>Agaricomycetidae</taxon>
        <taxon>Agaricales</taxon>
        <taxon>Marasmiineae</taxon>
        <taxon>Mycenaceae</taxon>
        <taxon>Mycena</taxon>
    </lineage>
</organism>
<reference evidence="2" key="1">
    <citation type="submission" date="2023-03" db="EMBL/GenBank/DDBJ databases">
        <title>Massive genome expansion in bonnet fungi (Mycena s.s.) driven by repeated elements and novel gene families across ecological guilds.</title>
        <authorList>
            <consortium name="Lawrence Berkeley National Laboratory"/>
            <person name="Harder C.B."/>
            <person name="Miyauchi S."/>
            <person name="Viragh M."/>
            <person name="Kuo A."/>
            <person name="Thoen E."/>
            <person name="Andreopoulos B."/>
            <person name="Lu D."/>
            <person name="Skrede I."/>
            <person name="Drula E."/>
            <person name="Henrissat B."/>
            <person name="Morin E."/>
            <person name="Kohler A."/>
            <person name="Barry K."/>
            <person name="LaButti K."/>
            <person name="Morin E."/>
            <person name="Salamov A."/>
            <person name="Lipzen A."/>
            <person name="Mereny Z."/>
            <person name="Hegedus B."/>
            <person name="Baldrian P."/>
            <person name="Stursova M."/>
            <person name="Weitz H."/>
            <person name="Taylor A."/>
            <person name="Grigoriev I.V."/>
            <person name="Nagy L.G."/>
            <person name="Martin F."/>
            <person name="Kauserud H."/>
        </authorList>
    </citation>
    <scope>NUCLEOTIDE SEQUENCE</scope>
    <source>
        <strain evidence="2">CBHHK182m</strain>
    </source>
</reference>
<evidence type="ECO:0008006" key="4">
    <source>
        <dbReference type="Google" id="ProtNLM"/>
    </source>
</evidence>
<feature type="chain" id="PRO_5042275440" description="Secreted protein" evidence="1">
    <location>
        <begin position="22"/>
        <end position="127"/>
    </location>
</feature>
<sequence>MSPPYLFVLCSALVQVLNFLAVNVLFSTHRQPPPFSSCVTAHTTQMVLSKRPVDVPNVVTAFNAAGPQASSTPQTLSTSRKPSSPFNAAGLLNAASSHLNAMPQALASIPRAISSSSAVPPPFPHVA</sequence>
<protein>
    <recommendedName>
        <fullName evidence="4">Secreted protein</fullName>
    </recommendedName>
</protein>
<keyword evidence="3" id="KW-1185">Reference proteome</keyword>
<evidence type="ECO:0000313" key="3">
    <source>
        <dbReference type="Proteomes" id="UP001215598"/>
    </source>
</evidence>
<comment type="caution">
    <text evidence="2">The sequence shown here is derived from an EMBL/GenBank/DDBJ whole genome shotgun (WGS) entry which is preliminary data.</text>
</comment>
<gene>
    <name evidence="2" type="ORF">B0H16DRAFT_1569063</name>
</gene>
<feature type="signal peptide" evidence="1">
    <location>
        <begin position="1"/>
        <end position="21"/>
    </location>
</feature>